<reference evidence="2 3" key="1">
    <citation type="submission" date="2014-04" db="EMBL/GenBank/DDBJ databases">
        <title>A new species of microsporidia sheds light on the evolution of extreme parasitism.</title>
        <authorList>
            <person name="Haag K.L."/>
            <person name="James T.Y."/>
            <person name="Larsson R."/>
            <person name="Schaer T.M."/>
            <person name="Refardt D."/>
            <person name="Pombert J.-F."/>
            <person name="Ebert D."/>
        </authorList>
    </citation>
    <scope>NUCLEOTIDE SEQUENCE [LARGE SCALE GENOMIC DNA]</scope>
    <source>
        <strain evidence="2 3">UGP3</strain>
        <tissue evidence="2">Spores</tissue>
    </source>
</reference>
<accession>A0A098VSE4</accession>
<dbReference type="VEuPathDB" id="MicrosporidiaDB:DI09_24p80"/>
<feature type="region of interest" description="Disordered" evidence="1">
    <location>
        <begin position="1"/>
        <end position="20"/>
    </location>
</feature>
<dbReference type="GeneID" id="25259233"/>
<evidence type="ECO:0000313" key="2">
    <source>
        <dbReference type="EMBL" id="KGG51887.1"/>
    </source>
</evidence>
<proteinExistence type="predicted"/>
<evidence type="ECO:0000256" key="1">
    <source>
        <dbReference type="SAM" id="MobiDB-lite"/>
    </source>
</evidence>
<dbReference type="RefSeq" id="XP_013238348.1">
    <property type="nucleotide sequence ID" value="XM_013382894.1"/>
</dbReference>
<gene>
    <name evidence="2" type="ORF">DI09_24p80</name>
</gene>
<dbReference type="EMBL" id="JMKJ01000166">
    <property type="protein sequence ID" value="KGG51887.1"/>
    <property type="molecule type" value="Genomic_DNA"/>
</dbReference>
<protein>
    <submittedName>
        <fullName evidence="2">Uncharacterized protein</fullName>
    </submittedName>
</protein>
<dbReference type="Proteomes" id="UP000029725">
    <property type="component" value="Unassembled WGS sequence"/>
</dbReference>
<feature type="compositionally biased region" description="Acidic residues" evidence="1">
    <location>
        <begin position="1"/>
        <end position="18"/>
    </location>
</feature>
<dbReference type="HOGENOM" id="CLU_742035_0_0_1"/>
<keyword evidence="3" id="KW-1185">Reference proteome</keyword>
<sequence length="373" mass="40598">MKSGEQEAEEEVVGEEDANLPIVDESLKPSADLLSSFFYFRNEFDELEMDADSPLVPQNGGKSVHTLLEYDVFKCMYPSRSPTIISPVSPRSALSVHICSMLGSPAALTVPFSPAMALHADPTFVSNYFQPYPLAFSGGRTCLSLKSNGPKGRGPELSQEEVRKAASNFLFASVSSVFRRCCFPSSLLYGLALSARDYFGVGQSREVWLGELASTPGSRRRAHFCRTDGASAHTSVIHLSTASSTTASISSSLPSTEASLSIVIRTPIKPTVSVPPAQNLPPIKLIPSGSTSFIASRKNKASFIVSRQKKKKRKVKPSIRLAEPRPAPLRIVLKCAEEKPLAPIPTIRIKFPLENKVEVPKIRLKVVNPNAER</sequence>
<evidence type="ECO:0000313" key="3">
    <source>
        <dbReference type="Proteomes" id="UP000029725"/>
    </source>
</evidence>
<dbReference type="AlphaFoldDB" id="A0A098VSE4"/>
<name>A0A098VSE4_9MICR</name>
<organism evidence="2 3">
    <name type="scientific">Mitosporidium daphniae</name>
    <dbReference type="NCBI Taxonomy" id="1485682"/>
    <lineage>
        <taxon>Eukaryota</taxon>
        <taxon>Fungi</taxon>
        <taxon>Fungi incertae sedis</taxon>
        <taxon>Microsporidia</taxon>
        <taxon>Mitosporidium</taxon>
    </lineage>
</organism>
<comment type="caution">
    <text evidence="2">The sequence shown here is derived from an EMBL/GenBank/DDBJ whole genome shotgun (WGS) entry which is preliminary data.</text>
</comment>